<evidence type="ECO:0000313" key="7">
    <source>
        <dbReference type="Proteomes" id="UP000502706"/>
    </source>
</evidence>
<feature type="DNA-binding region" description="H-T-H motif" evidence="4">
    <location>
        <begin position="29"/>
        <end position="48"/>
    </location>
</feature>
<dbReference type="Proteomes" id="UP000502706">
    <property type="component" value="Chromosome"/>
</dbReference>
<dbReference type="EMBL" id="CP045121">
    <property type="protein sequence ID" value="QIN77339.1"/>
    <property type="molecule type" value="Genomic_DNA"/>
</dbReference>
<dbReference type="SUPFAM" id="SSF46689">
    <property type="entry name" value="Homeodomain-like"/>
    <property type="match status" value="1"/>
</dbReference>
<evidence type="ECO:0000256" key="4">
    <source>
        <dbReference type="PROSITE-ProRule" id="PRU00335"/>
    </source>
</evidence>
<keyword evidence="7" id="KW-1185">Reference proteome</keyword>
<keyword evidence="1" id="KW-0805">Transcription regulation</keyword>
<name>A0A6G8PS82_9ACTN</name>
<keyword evidence="3" id="KW-0804">Transcription</keyword>
<dbReference type="PANTHER" id="PTHR47506">
    <property type="entry name" value="TRANSCRIPTIONAL REGULATORY PROTEIN"/>
    <property type="match status" value="1"/>
</dbReference>
<evidence type="ECO:0000259" key="5">
    <source>
        <dbReference type="PROSITE" id="PS50977"/>
    </source>
</evidence>
<organism evidence="6 7">
    <name type="scientific">Rubrobacter marinus</name>
    <dbReference type="NCBI Taxonomy" id="2653852"/>
    <lineage>
        <taxon>Bacteria</taxon>
        <taxon>Bacillati</taxon>
        <taxon>Actinomycetota</taxon>
        <taxon>Rubrobacteria</taxon>
        <taxon>Rubrobacterales</taxon>
        <taxon>Rubrobacteraceae</taxon>
        <taxon>Rubrobacter</taxon>
    </lineage>
</organism>
<evidence type="ECO:0000256" key="2">
    <source>
        <dbReference type="ARBA" id="ARBA00023125"/>
    </source>
</evidence>
<dbReference type="KEGG" id="rmar:GBA65_01095"/>
<dbReference type="PRINTS" id="PR00455">
    <property type="entry name" value="HTHTETR"/>
</dbReference>
<dbReference type="PROSITE" id="PS01081">
    <property type="entry name" value="HTH_TETR_1"/>
    <property type="match status" value="1"/>
</dbReference>
<dbReference type="Pfam" id="PF00440">
    <property type="entry name" value="TetR_N"/>
    <property type="match status" value="1"/>
</dbReference>
<gene>
    <name evidence="6" type="ORF">GBA65_01095</name>
</gene>
<dbReference type="SUPFAM" id="SSF48498">
    <property type="entry name" value="Tetracyclin repressor-like, C-terminal domain"/>
    <property type="match status" value="1"/>
</dbReference>
<dbReference type="Gene3D" id="1.10.357.10">
    <property type="entry name" value="Tetracycline Repressor, domain 2"/>
    <property type="match status" value="1"/>
</dbReference>
<proteinExistence type="predicted"/>
<sequence length="209" mass="22325">MVTKGERTRRRIVERAAPVFNTRGYFGASMGDLVRETGLEKGGIYNHFGSKEELALAAFDYSVGVMSERFDEALEGRMGTLEKLLAVVGVLGGMAEDPPVRGGCPVLNTAIEADDAHRALKERARGAATDWLRLVGSIVKEGVASGELEGGTDPRKVASVVVATLEGALMLSKLNDDPAHMERAVEHLEEYLRSLSRPDAGSAQAGRGS</sequence>
<accession>A0A6G8PS82</accession>
<dbReference type="InterPro" id="IPR023772">
    <property type="entry name" value="DNA-bd_HTH_TetR-type_CS"/>
</dbReference>
<dbReference type="PANTHER" id="PTHR47506:SF3">
    <property type="entry name" value="HTH-TYPE TRANSCRIPTIONAL REGULATOR LMRA"/>
    <property type="match status" value="1"/>
</dbReference>
<evidence type="ECO:0000313" key="6">
    <source>
        <dbReference type="EMBL" id="QIN77339.1"/>
    </source>
</evidence>
<dbReference type="InterPro" id="IPR001647">
    <property type="entry name" value="HTH_TetR"/>
</dbReference>
<reference evidence="6 7" key="1">
    <citation type="submission" date="2019-10" db="EMBL/GenBank/DDBJ databases">
        <title>Rubrobacter sp nov SCSIO 52915 isolated from a deep-sea sediment in the South China Sea.</title>
        <authorList>
            <person name="Chen R.W."/>
        </authorList>
    </citation>
    <scope>NUCLEOTIDE SEQUENCE [LARGE SCALE GENOMIC DNA]</scope>
    <source>
        <strain evidence="6 7">SCSIO 52915</strain>
    </source>
</reference>
<feature type="domain" description="HTH tetR-type" evidence="5">
    <location>
        <begin position="6"/>
        <end position="66"/>
    </location>
</feature>
<dbReference type="InterPro" id="IPR011075">
    <property type="entry name" value="TetR_C"/>
</dbReference>
<dbReference type="PROSITE" id="PS50977">
    <property type="entry name" value="HTH_TETR_2"/>
    <property type="match status" value="1"/>
</dbReference>
<dbReference type="InterPro" id="IPR009057">
    <property type="entry name" value="Homeodomain-like_sf"/>
</dbReference>
<dbReference type="GO" id="GO:0003677">
    <property type="term" value="F:DNA binding"/>
    <property type="evidence" value="ECO:0007669"/>
    <property type="project" value="UniProtKB-UniRule"/>
</dbReference>
<keyword evidence="2 4" id="KW-0238">DNA-binding</keyword>
<evidence type="ECO:0000256" key="3">
    <source>
        <dbReference type="ARBA" id="ARBA00023163"/>
    </source>
</evidence>
<dbReference type="AlphaFoldDB" id="A0A6G8PS82"/>
<evidence type="ECO:0000256" key="1">
    <source>
        <dbReference type="ARBA" id="ARBA00023015"/>
    </source>
</evidence>
<dbReference type="InterPro" id="IPR036271">
    <property type="entry name" value="Tet_transcr_reg_TetR-rel_C_sf"/>
</dbReference>
<dbReference type="Pfam" id="PF16925">
    <property type="entry name" value="TetR_C_13"/>
    <property type="match status" value="1"/>
</dbReference>
<protein>
    <submittedName>
        <fullName evidence="6">TetR family transcriptional regulator</fullName>
    </submittedName>
</protein>